<evidence type="ECO:0000313" key="3">
    <source>
        <dbReference type="EMBL" id="PNG99919.1"/>
    </source>
</evidence>
<dbReference type="PANTHER" id="PTHR46573">
    <property type="entry name" value="WD REPEAT, SAM AND U-BOX DOMAIN-CONTAINING PROTEIN 1"/>
    <property type="match status" value="1"/>
</dbReference>
<dbReference type="AlphaFoldDB" id="A0A2J7ZI62"/>
<feature type="compositionally biased region" description="Low complexity" evidence="1">
    <location>
        <begin position="251"/>
        <end position="261"/>
    </location>
</feature>
<dbReference type="SMART" id="SM00504">
    <property type="entry name" value="Ubox"/>
    <property type="match status" value="1"/>
</dbReference>
<name>A0A2J7ZI62_9CHLO</name>
<dbReference type="Gene3D" id="3.30.40.10">
    <property type="entry name" value="Zinc/RING finger domain, C3HC4 (zinc finger)"/>
    <property type="match status" value="1"/>
</dbReference>
<dbReference type="PROSITE" id="PS51698">
    <property type="entry name" value="U_BOX"/>
    <property type="match status" value="1"/>
</dbReference>
<sequence>MTQLAGIAAAAYLVVARANGLPLLKGPNAVEVARLMTSMTAALASDGMAGLLTALGSAGSALVERTQRALDACLAALEAGSCASSPVGLLLMSGPFARRLRECLGQLGEAIAAMQGEVAGTDGAALLAAVRDGLLCPKLEALDQRADRAGQLGQLLAAITQSSSSTAAHAALLACVRQALQGEGIATEALQEPQPRSLLVDELLSFSGCGLLSEDEASTVSTVVEALLLMDGGDVPPPTPPTPPTPPMPPTASTSSTAATVPTPPPSFLCPITHTLMRDPCTNDRGHTYEKTALQAWLQNNDTDPTTHQT</sequence>
<accession>A0A2J7ZI62</accession>
<dbReference type="Pfam" id="PF04564">
    <property type="entry name" value="U-box"/>
    <property type="match status" value="1"/>
</dbReference>
<dbReference type="InterPro" id="IPR052085">
    <property type="entry name" value="WD-SAM-U-box"/>
</dbReference>
<reference evidence="3 4" key="1">
    <citation type="journal article" date="2017" name="Mol. Biol. Evol.">
        <title>The 4-celled Tetrabaena socialis nuclear genome reveals the essential components for genetic control of cell number at the origin of multicellularity in the volvocine lineage.</title>
        <authorList>
            <person name="Featherston J."/>
            <person name="Arakaki Y."/>
            <person name="Hanschen E.R."/>
            <person name="Ferris P.J."/>
            <person name="Michod R.E."/>
            <person name="Olson B.J.S.C."/>
            <person name="Nozaki H."/>
            <person name="Durand P.M."/>
        </authorList>
    </citation>
    <scope>NUCLEOTIDE SEQUENCE [LARGE SCALE GENOMIC DNA]</scope>
    <source>
        <strain evidence="3 4">NIES-571</strain>
    </source>
</reference>
<dbReference type="SUPFAM" id="SSF57850">
    <property type="entry name" value="RING/U-box"/>
    <property type="match status" value="1"/>
</dbReference>
<evidence type="ECO:0000259" key="2">
    <source>
        <dbReference type="PROSITE" id="PS51698"/>
    </source>
</evidence>
<dbReference type="GO" id="GO:0004842">
    <property type="term" value="F:ubiquitin-protein transferase activity"/>
    <property type="evidence" value="ECO:0007669"/>
    <property type="project" value="InterPro"/>
</dbReference>
<proteinExistence type="predicted"/>
<dbReference type="InterPro" id="IPR013083">
    <property type="entry name" value="Znf_RING/FYVE/PHD"/>
</dbReference>
<organism evidence="3 4">
    <name type="scientific">Tetrabaena socialis</name>
    <dbReference type="NCBI Taxonomy" id="47790"/>
    <lineage>
        <taxon>Eukaryota</taxon>
        <taxon>Viridiplantae</taxon>
        <taxon>Chlorophyta</taxon>
        <taxon>core chlorophytes</taxon>
        <taxon>Chlorophyceae</taxon>
        <taxon>CS clade</taxon>
        <taxon>Chlamydomonadales</taxon>
        <taxon>Tetrabaenaceae</taxon>
        <taxon>Tetrabaena</taxon>
    </lineage>
</organism>
<dbReference type="GO" id="GO:0016567">
    <property type="term" value="P:protein ubiquitination"/>
    <property type="evidence" value="ECO:0007669"/>
    <property type="project" value="UniProtKB-UniPathway"/>
</dbReference>
<dbReference type="OrthoDB" id="194358at2759"/>
<dbReference type="EMBL" id="PGGS01001947">
    <property type="protein sequence ID" value="PNG99919.1"/>
    <property type="molecule type" value="Genomic_DNA"/>
</dbReference>
<keyword evidence="4" id="KW-1185">Reference proteome</keyword>
<feature type="compositionally biased region" description="Pro residues" evidence="1">
    <location>
        <begin position="235"/>
        <end position="250"/>
    </location>
</feature>
<dbReference type="Proteomes" id="UP000236333">
    <property type="component" value="Unassembled WGS sequence"/>
</dbReference>
<dbReference type="InterPro" id="IPR003613">
    <property type="entry name" value="Ubox_domain"/>
</dbReference>
<feature type="region of interest" description="Disordered" evidence="1">
    <location>
        <begin position="233"/>
        <end position="265"/>
    </location>
</feature>
<feature type="domain" description="U-box" evidence="2">
    <location>
        <begin position="263"/>
        <end position="310"/>
    </location>
</feature>
<dbReference type="PANTHER" id="PTHR46573:SF1">
    <property type="entry name" value="WD REPEAT, SAM AND U-BOX DOMAIN-CONTAINING PROTEIN 1"/>
    <property type="match status" value="1"/>
</dbReference>
<comment type="caution">
    <text evidence="3">The sequence shown here is derived from an EMBL/GenBank/DDBJ whole genome shotgun (WGS) entry which is preliminary data.</text>
</comment>
<dbReference type="CDD" id="cd16655">
    <property type="entry name" value="RING-Ubox_WDSUB1-like"/>
    <property type="match status" value="1"/>
</dbReference>
<dbReference type="UniPathway" id="UPA00143"/>
<protein>
    <submittedName>
        <fullName evidence="3">U-box domain-containing protein 51</fullName>
    </submittedName>
</protein>
<gene>
    <name evidence="3" type="ORF">TSOC_014298</name>
</gene>
<evidence type="ECO:0000313" key="4">
    <source>
        <dbReference type="Proteomes" id="UP000236333"/>
    </source>
</evidence>
<evidence type="ECO:0000256" key="1">
    <source>
        <dbReference type="SAM" id="MobiDB-lite"/>
    </source>
</evidence>